<dbReference type="AlphaFoldDB" id="A0AA37TUY9"/>
<comment type="caution">
    <text evidence="3">The sequence shown here is derived from an EMBL/GenBank/DDBJ whole genome shotgun (WGS) entry which is preliminary data.</text>
</comment>
<keyword evidence="1" id="KW-0443">Lipid metabolism</keyword>
<evidence type="ECO:0000313" key="3">
    <source>
        <dbReference type="EMBL" id="GLS83334.1"/>
    </source>
</evidence>
<keyword evidence="4" id="KW-1185">Reference proteome</keyword>
<protein>
    <recommendedName>
        <fullName evidence="2">PNPLA domain-containing protein</fullName>
    </recommendedName>
</protein>
<dbReference type="SUPFAM" id="SSF52151">
    <property type="entry name" value="FabD/lysophospholipase-like"/>
    <property type="match status" value="1"/>
</dbReference>
<dbReference type="InterPro" id="IPR002641">
    <property type="entry name" value="PNPLA_dom"/>
</dbReference>
<dbReference type="EMBL" id="BSPO01000002">
    <property type="protein sequence ID" value="GLS83334.1"/>
    <property type="molecule type" value="Genomic_DNA"/>
</dbReference>
<dbReference type="GO" id="GO:0006629">
    <property type="term" value="P:lipid metabolic process"/>
    <property type="evidence" value="ECO:0007669"/>
    <property type="project" value="UniProtKB-KW"/>
</dbReference>
<organism evidence="3 4">
    <name type="scientific">Paraferrimonas haliotis</name>
    <dbReference type="NCBI Taxonomy" id="2013866"/>
    <lineage>
        <taxon>Bacteria</taxon>
        <taxon>Pseudomonadati</taxon>
        <taxon>Pseudomonadota</taxon>
        <taxon>Gammaproteobacteria</taxon>
        <taxon>Alteromonadales</taxon>
        <taxon>Ferrimonadaceae</taxon>
        <taxon>Paraferrimonas</taxon>
    </lineage>
</organism>
<feature type="domain" description="PNPLA" evidence="2">
    <location>
        <begin position="66"/>
        <end position="243"/>
    </location>
</feature>
<proteinExistence type="predicted"/>
<gene>
    <name evidence="3" type="ORF">GCM10007894_13110</name>
</gene>
<reference evidence="3 4" key="1">
    <citation type="journal article" date="2014" name="Int. J. Syst. Evol. Microbiol.">
        <title>Complete genome sequence of Corynebacterium casei LMG S-19264T (=DSM 44701T), isolated from a smear-ripened cheese.</title>
        <authorList>
            <consortium name="US DOE Joint Genome Institute (JGI-PGF)"/>
            <person name="Walter F."/>
            <person name="Albersmeier A."/>
            <person name="Kalinowski J."/>
            <person name="Ruckert C."/>
        </authorList>
    </citation>
    <scope>NUCLEOTIDE SEQUENCE [LARGE SCALE GENOMIC DNA]</scope>
    <source>
        <strain evidence="3 4">NBRC 112785</strain>
    </source>
</reference>
<dbReference type="Proteomes" id="UP001157439">
    <property type="component" value="Unassembled WGS sequence"/>
</dbReference>
<dbReference type="Pfam" id="PF01734">
    <property type="entry name" value="Patatin"/>
    <property type="match status" value="1"/>
</dbReference>
<evidence type="ECO:0000259" key="2">
    <source>
        <dbReference type="Pfam" id="PF01734"/>
    </source>
</evidence>
<evidence type="ECO:0000313" key="4">
    <source>
        <dbReference type="Proteomes" id="UP001157439"/>
    </source>
</evidence>
<sequence>MGAKPLLQLAAGPYAKRHLEQHGLRLADFERFQAASGGPKWLAIAELDREIWRQWHKAGRHRMDAIGASSGGWRTTALACVDGDAAHRRLQQAYISFDADARPTQPQIEQQIRQLIRQSLSRSGTHEVLNNGAWQTNLVASQARRLGASTHKARIATALMLAAATNSVSRRSLDWHYRRVIFGVVDDSPYATLTDLPTQFAALTEHNLEDVLVATGSIPLLSAPVTNIANAPKGYYFDGGISDYHFDIAPEPKKLTIYPHFINGAYAGWFDKFFPSRKKPANFSHTLLLSPTQAFIEQLPLKKLPDRSDFGKIPDAQRKHNWHQAAALSEALALEFRQLCSGESPLLIEAL</sequence>
<name>A0AA37TUY9_9GAMM</name>
<dbReference type="RefSeq" id="WP_095499843.1">
    <property type="nucleotide sequence ID" value="NZ_BSPO01000002.1"/>
</dbReference>
<dbReference type="InterPro" id="IPR016035">
    <property type="entry name" value="Acyl_Trfase/lysoPLipase"/>
</dbReference>
<evidence type="ECO:0000256" key="1">
    <source>
        <dbReference type="ARBA" id="ARBA00023098"/>
    </source>
</evidence>
<accession>A0AA37TUY9</accession>